<dbReference type="PANTHER" id="PTHR30443">
    <property type="entry name" value="INNER MEMBRANE PROTEIN"/>
    <property type="match status" value="1"/>
</dbReference>
<dbReference type="InterPro" id="IPR058130">
    <property type="entry name" value="PEA_transf_C"/>
</dbReference>
<dbReference type="InterPro" id="IPR017850">
    <property type="entry name" value="Alkaline_phosphatase_core_sf"/>
</dbReference>
<keyword evidence="3" id="KW-0997">Cell inner membrane</keyword>
<evidence type="ECO:0000259" key="10">
    <source>
        <dbReference type="Pfam" id="PF08019"/>
    </source>
</evidence>
<keyword evidence="2" id="KW-1003">Cell membrane</keyword>
<dbReference type="CDD" id="cd16017">
    <property type="entry name" value="LptA"/>
    <property type="match status" value="1"/>
</dbReference>
<dbReference type="PROSITE" id="PS51257">
    <property type="entry name" value="PROKAR_LIPOPROTEIN"/>
    <property type="match status" value="1"/>
</dbReference>
<keyword evidence="7 8" id="KW-0472">Membrane</keyword>
<keyword evidence="5 8" id="KW-0812">Transmembrane</keyword>
<feature type="domain" description="Sulfatase N-terminal" evidence="9">
    <location>
        <begin position="233"/>
        <end position="521"/>
    </location>
</feature>
<feature type="transmembrane region" description="Helical" evidence="8">
    <location>
        <begin position="149"/>
        <end position="170"/>
    </location>
</feature>
<dbReference type="GO" id="GO:0005886">
    <property type="term" value="C:plasma membrane"/>
    <property type="evidence" value="ECO:0007669"/>
    <property type="project" value="UniProtKB-SubCell"/>
</dbReference>
<dbReference type="EC" id="2.7.-.-" evidence="11"/>
<dbReference type="InterPro" id="IPR040423">
    <property type="entry name" value="PEA_transferase"/>
</dbReference>
<evidence type="ECO:0000313" key="11">
    <source>
        <dbReference type="EMBL" id="VVM38643.1"/>
    </source>
</evidence>
<dbReference type="GO" id="GO:0016776">
    <property type="term" value="F:phosphotransferase activity, phosphate group as acceptor"/>
    <property type="evidence" value="ECO:0007669"/>
    <property type="project" value="TreeGrafter"/>
</dbReference>
<feature type="transmembrane region" description="Helical" evidence="8">
    <location>
        <begin position="119"/>
        <end position="137"/>
    </location>
</feature>
<keyword evidence="6 8" id="KW-1133">Transmembrane helix</keyword>
<evidence type="ECO:0000256" key="3">
    <source>
        <dbReference type="ARBA" id="ARBA00022519"/>
    </source>
</evidence>
<accession>A0A5E6P5V3</accession>
<proteinExistence type="predicted"/>
<protein>
    <submittedName>
        <fullName evidence="11">Phosphoethanolamine transferase EptA</fullName>
        <ecNumber evidence="11">2.7.-.-</ecNumber>
    </submittedName>
</protein>
<dbReference type="Pfam" id="PF08019">
    <property type="entry name" value="EptA_B_N"/>
    <property type="match status" value="1"/>
</dbReference>
<dbReference type="Pfam" id="PF00884">
    <property type="entry name" value="Sulfatase"/>
    <property type="match status" value="1"/>
</dbReference>
<dbReference type="PANTHER" id="PTHR30443:SF0">
    <property type="entry name" value="PHOSPHOETHANOLAMINE TRANSFERASE EPTA"/>
    <property type="match status" value="1"/>
</dbReference>
<comment type="subcellular location">
    <subcellularLocation>
        <location evidence="1">Cell inner membrane</location>
        <topology evidence="1">Multi-pass membrane protein</topology>
    </subcellularLocation>
</comment>
<evidence type="ECO:0000313" key="12">
    <source>
        <dbReference type="Proteomes" id="UP000326241"/>
    </source>
</evidence>
<feature type="transmembrane region" description="Helical" evidence="8">
    <location>
        <begin position="43"/>
        <end position="66"/>
    </location>
</feature>
<dbReference type="Proteomes" id="UP000326241">
    <property type="component" value="Unassembled WGS sequence"/>
</dbReference>
<evidence type="ECO:0000256" key="4">
    <source>
        <dbReference type="ARBA" id="ARBA00022679"/>
    </source>
</evidence>
<evidence type="ECO:0000256" key="2">
    <source>
        <dbReference type="ARBA" id="ARBA00022475"/>
    </source>
</evidence>
<reference evidence="11 12" key="1">
    <citation type="submission" date="2019-09" db="EMBL/GenBank/DDBJ databases">
        <authorList>
            <person name="Chandra G."/>
            <person name="Truman W A."/>
        </authorList>
    </citation>
    <scope>NUCLEOTIDE SEQUENCE [LARGE SCALE GENOMIC DNA]</scope>
    <source>
        <strain evidence="11">PS624</strain>
    </source>
</reference>
<name>A0A5E6P5V3_PSEFL</name>
<organism evidence="11 12">
    <name type="scientific">Pseudomonas fluorescens</name>
    <dbReference type="NCBI Taxonomy" id="294"/>
    <lineage>
        <taxon>Bacteria</taxon>
        <taxon>Pseudomonadati</taxon>
        <taxon>Pseudomonadota</taxon>
        <taxon>Gammaproteobacteria</taxon>
        <taxon>Pseudomonadales</taxon>
        <taxon>Pseudomonadaceae</taxon>
        <taxon>Pseudomonas</taxon>
    </lineage>
</organism>
<evidence type="ECO:0000256" key="1">
    <source>
        <dbReference type="ARBA" id="ARBA00004429"/>
    </source>
</evidence>
<dbReference type="NCBIfam" id="NF028537">
    <property type="entry name" value="P_eth_NH2_trans"/>
    <property type="match status" value="1"/>
</dbReference>
<keyword evidence="4 11" id="KW-0808">Transferase</keyword>
<evidence type="ECO:0000256" key="7">
    <source>
        <dbReference type="ARBA" id="ARBA00023136"/>
    </source>
</evidence>
<gene>
    <name evidence="11" type="primary">eptA</name>
    <name evidence="11" type="ORF">PS624_00179</name>
</gene>
<dbReference type="InterPro" id="IPR012549">
    <property type="entry name" value="EptA-like_N"/>
</dbReference>
<dbReference type="GO" id="GO:0009244">
    <property type="term" value="P:lipopolysaccharide core region biosynthetic process"/>
    <property type="evidence" value="ECO:0007669"/>
    <property type="project" value="TreeGrafter"/>
</dbReference>
<dbReference type="AlphaFoldDB" id="A0A5E6P5V3"/>
<feature type="domain" description="Phosphoethanolamine transferase N-terminal" evidence="10">
    <location>
        <begin position="54"/>
        <end position="203"/>
    </location>
</feature>
<dbReference type="InterPro" id="IPR000917">
    <property type="entry name" value="Sulfatase_N"/>
</dbReference>
<evidence type="ECO:0000256" key="8">
    <source>
        <dbReference type="SAM" id="Phobius"/>
    </source>
</evidence>
<sequence length="549" mass="61292">MLKLKAVRPEWVTLIASAFLLIGCNVVLWQHLFEITAADGKGIAMRVAFGVMILAAFNIVLTVLAFRPLLKPLLTLIFLISAGVAYFMNQYGVMIDAGMFRNFAETNATEVRDLLSLKLFAYILLLGVLPSWILWKLPINYRRWHRELFSKVIVSVASVAVIGGVALANYQGLSSLFRNHHEIRLMLVPSNYIGASAGYLREQVVSAQQPFVKIGEDAQRNPDLKLQPRKSLTVLVVGESARAENFGILGYDRDTTPTLDKEAGLIAFTDVHSCGTETAVSVPCMFSNMGRKDYDASKAKNEEGLLDVLKRAGIDVIWRDNQSGCKGTCDRVTLQDVSNLKDPALCANSECRDEILLQGLQSFIDHLDKDTVLVLHQMGSHGPEYFKRYPKEYEHFTPVCESNALNNCSRESIVNGYDNTLVYTDHVLSSLIDVLRSNQDKVDTAMLYLSDHGESLGEYNLFLHGTPYMLAPEQQKHVAMLAWFSDNYQKAYSVDTHCLQMSRDKPLSQDNLFHSMLGLLEVKSKVYQPDLDMFAGCRGAVIDGVLAKD</sequence>
<dbReference type="SUPFAM" id="SSF53649">
    <property type="entry name" value="Alkaline phosphatase-like"/>
    <property type="match status" value="1"/>
</dbReference>
<evidence type="ECO:0000259" key="9">
    <source>
        <dbReference type="Pfam" id="PF00884"/>
    </source>
</evidence>
<dbReference type="RefSeq" id="WP_150773820.1">
    <property type="nucleotide sequence ID" value="NZ_CABVGZ010000001.1"/>
</dbReference>
<evidence type="ECO:0000256" key="5">
    <source>
        <dbReference type="ARBA" id="ARBA00022692"/>
    </source>
</evidence>
<evidence type="ECO:0000256" key="6">
    <source>
        <dbReference type="ARBA" id="ARBA00022989"/>
    </source>
</evidence>
<feature type="transmembrane region" description="Helical" evidence="8">
    <location>
        <begin position="12"/>
        <end position="31"/>
    </location>
</feature>
<dbReference type="EMBL" id="CABVGZ010000001">
    <property type="protein sequence ID" value="VVM38643.1"/>
    <property type="molecule type" value="Genomic_DNA"/>
</dbReference>
<feature type="transmembrane region" description="Helical" evidence="8">
    <location>
        <begin position="73"/>
        <end position="93"/>
    </location>
</feature>
<dbReference type="Gene3D" id="3.40.720.10">
    <property type="entry name" value="Alkaline Phosphatase, subunit A"/>
    <property type="match status" value="1"/>
</dbReference>